<evidence type="ECO:0000313" key="7">
    <source>
        <dbReference type="Proteomes" id="UP000584824"/>
    </source>
</evidence>
<dbReference type="Gene3D" id="3.40.50.2000">
    <property type="entry name" value="Glycogen Phosphorylase B"/>
    <property type="match status" value="1"/>
</dbReference>
<dbReference type="Pfam" id="PF13844">
    <property type="entry name" value="Glyco_transf_41"/>
    <property type="match status" value="2"/>
</dbReference>
<dbReference type="RefSeq" id="WP_237358947.1">
    <property type="nucleotide sequence ID" value="NZ_JACIDU010000013.1"/>
</dbReference>
<dbReference type="EMBL" id="JACIDU010000013">
    <property type="protein sequence ID" value="MBB4104587.1"/>
    <property type="molecule type" value="Genomic_DNA"/>
</dbReference>
<feature type="domain" description="O-GlcNAc transferase C-terminal" evidence="5">
    <location>
        <begin position="418"/>
        <end position="604"/>
    </location>
</feature>
<organism evidence="6 7">
    <name type="scientific">Allorhizobium borbori</name>
    <dbReference type="NCBI Taxonomy" id="485907"/>
    <lineage>
        <taxon>Bacteria</taxon>
        <taxon>Pseudomonadati</taxon>
        <taxon>Pseudomonadota</taxon>
        <taxon>Alphaproteobacteria</taxon>
        <taxon>Hyphomicrobiales</taxon>
        <taxon>Rhizobiaceae</taxon>
        <taxon>Rhizobium/Agrobacterium group</taxon>
        <taxon>Allorhizobium</taxon>
    </lineage>
</organism>
<dbReference type="GO" id="GO:0016740">
    <property type="term" value="F:transferase activity"/>
    <property type="evidence" value="ECO:0007669"/>
    <property type="project" value="UniProtKB-KW"/>
</dbReference>
<reference evidence="6 7" key="1">
    <citation type="submission" date="2020-08" db="EMBL/GenBank/DDBJ databases">
        <title>Genomic Encyclopedia of Type Strains, Phase IV (KMG-IV): sequencing the most valuable type-strain genomes for metagenomic binning, comparative biology and taxonomic classification.</title>
        <authorList>
            <person name="Goeker M."/>
        </authorList>
    </citation>
    <scope>NUCLEOTIDE SEQUENCE [LARGE SCALE GENOMIC DNA]</scope>
    <source>
        <strain evidence="6 7">DSM 26385</strain>
    </source>
</reference>
<evidence type="ECO:0000256" key="3">
    <source>
        <dbReference type="ARBA" id="ARBA00022737"/>
    </source>
</evidence>
<keyword evidence="2 6" id="KW-0808">Transferase</keyword>
<evidence type="ECO:0000256" key="4">
    <source>
        <dbReference type="ARBA" id="ARBA00022803"/>
    </source>
</evidence>
<name>A0A7W6P291_9HYPH</name>
<evidence type="ECO:0000256" key="2">
    <source>
        <dbReference type="ARBA" id="ARBA00022679"/>
    </source>
</evidence>
<evidence type="ECO:0000259" key="5">
    <source>
        <dbReference type="Pfam" id="PF13844"/>
    </source>
</evidence>
<accession>A0A7W6P291</accession>
<dbReference type="Gene3D" id="3.40.50.11380">
    <property type="match status" value="1"/>
</dbReference>
<comment type="pathway">
    <text evidence="1">Protein modification; protein glycosylation.</text>
</comment>
<proteinExistence type="predicted"/>
<keyword evidence="3" id="KW-0677">Repeat</keyword>
<dbReference type="Proteomes" id="UP000584824">
    <property type="component" value="Unassembled WGS sequence"/>
</dbReference>
<evidence type="ECO:0000313" key="6">
    <source>
        <dbReference type="EMBL" id="MBB4104587.1"/>
    </source>
</evidence>
<dbReference type="SUPFAM" id="SSF48452">
    <property type="entry name" value="TPR-like"/>
    <property type="match status" value="1"/>
</dbReference>
<gene>
    <name evidence="6" type="ORF">GGQ66_003165</name>
</gene>
<dbReference type="InterPro" id="IPR029489">
    <property type="entry name" value="OGT/SEC/SPY_C"/>
</dbReference>
<dbReference type="Gene3D" id="1.25.40.10">
    <property type="entry name" value="Tetratricopeptide repeat domain"/>
    <property type="match status" value="1"/>
</dbReference>
<protein>
    <submittedName>
        <fullName evidence="6">Putative O-linked N-acetylglucosamine transferase (SPINDLY family)</fullName>
    </submittedName>
</protein>
<evidence type="ECO:0000256" key="1">
    <source>
        <dbReference type="ARBA" id="ARBA00004922"/>
    </source>
</evidence>
<dbReference type="PANTHER" id="PTHR44998:SF1">
    <property type="entry name" value="UDP-N-ACETYLGLUCOSAMINE--PEPTIDE N-ACETYLGLUCOSAMINYLTRANSFERASE 110 KDA SUBUNIT"/>
    <property type="match status" value="1"/>
</dbReference>
<feature type="domain" description="O-GlcNAc transferase C-terminal" evidence="5">
    <location>
        <begin position="254"/>
        <end position="405"/>
    </location>
</feature>
<dbReference type="SUPFAM" id="SSF53756">
    <property type="entry name" value="UDP-Glycosyltransferase/glycogen phosphorylase"/>
    <property type="match status" value="1"/>
</dbReference>
<keyword evidence="4" id="KW-0802">TPR repeat</keyword>
<dbReference type="AlphaFoldDB" id="A0A7W6P291"/>
<keyword evidence="7" id="KW-1185">Reference proteome</keyword>
<dbReference type="InterPro" id="IPR011990">
    <property type="entry name" value="TPR-like_helical_dom_sf"/>
</dbReference>
<sequence length="643" mass="73772">MNNEISYAAASKDFKAGRYIESMSCLNKMLNPNTDARTYALLARNLEQLNLKSEAASAYQIAYEKSTSKNTDYLTEAFRLHFESGNDKLALALGNRLVSQARRDPDIAYIMATLLVRHGDLPLAAPFKQVLAGSDNSEHLLMAARLIYGDWQPDSREHLEATRRILQKIPRNNAVRLLYLTICREHSKYDVIERHQPFIDEIIEKDELGVFEFDQPFFNLHWCGNEKINRLAHLSTGVYEQNRRDERRAMPHRWGDKIRIGYVSGDLWDQHATMKLLRGVFEQHDRSRFEITLFCNTPQQFLDHNKADRSKWGEVVTIRTMSTEAAVEEIRKHEIDLLIDLKGYTVNNRHEIFNQAAAPVHVAWLGFPGSTVGIDLDYIIGDPWVLRDSSQPWYDEKFCRLPECYQPNDPSNRPLAVPTPRSELGLPEDAFVFASFNTNRKITIQMTTIWADILKRAPNSVLWIMHNNPESRANIIRRFEKLGISPKRIFFMGMVAFKDHLNRIPAADLGLDTYPVNGHTTTSEQLWAGLPVLTVKGTNFASRVSESLLSNLGVPDLIAEDVEAYKAMALDFAANPEKLKPYHKRLEENRFLKPLFDTERFTRHLEKGYELIYERARAGLPPDVIDVPALPPREQPFAPDRTA</sequence>
<comment type="caution">
    <text evidence="6">The sequence shown here is derived from an EMBL/GenBank/DDBJ whole genome shotgun (WGS) entry which is preliminary data.</text>
</comment>
<dbReference type="PANTHER" id="PTHR44998">
    <property type="match status" value="1"/>
</dbReference>